<accession>A0A0D2KMD2</accession>
<dbReference type="Proteomes" id="UP000054270">
    <property type="component" value="Unassembled WGS sequence"/>
</dbReference>
<dbReference type="InterPro" id="IPR023214">
    <property type="entry name" value="HAD_sf"/>
</dbReference>
<sequence>MVQMMRLRSRKGVAMGGGTDIANFAADMVLADSNFATTEKDAEEGRLIPNNDAKPFIGVLSRLDLLQCAPRLPATTLG</sequence>
<keyword evidence="2" id="KW-1185">Reference proteome</keyword>
<dbReference type="Gene3D" id="1.20.1110.10">
    <property type="entry name" value="Calcium-transporting ATPase, transmembrane domain"/>
    <property type="match status" value="1"/>
</dbReference>
<dbReference type="Gene3D" id="3.40.50.1000">
    <property type="entry name" value="HAD superfamily/HAD-like"/>
    <property type="match status" value="1"/>
</dbReference>
<dbReference type="AlphaFoldDB" id="A0A0D2KMD2"/>
<dbReference type="SUPFAM" id="SSF56784">
    <property type="entry name" value="HAD-like"/>
    <property type="match status" value="1"/>
</dbReference>
<evidence type="ECO:0000313" key="1">
    <source>
        <dbReference type="EMBL" id="KJA15732.1"/>
    </source>
</evidence>
<organism evidence="1 2">
    <name type="scientific">Hypholoma sublateritium (strain FD-334 SS-4)</name>
    <dbReference type="NCBI Taxonomy" id="945553"/>
    <lineage>
        <taxon>Eukaryota</taxon>
        <taxon>Fungi</taxon>
        <taxon>Dikarya</taxon>
        <taxon>Basidiomycota</taxon>
        <taxon>Agaricomycotina</taxon>
        <taxon>Agaricomycetes</taxon>
        <taxon>Agaricomycetidae</taxon>
        <taxon>Agaricales</taxon>
        <taxon>Agaricineae</taxon>
        <taxon>Strophariaceae</taxon>
        <taxon>Hypholoma</taxon>
    </lineage>
</organism>
<evidence type="ECO:0000313" key="2">
    <source>
        <dbReference type="Proteomes" id="UP000054270"/>
    </source>
</evidence>
<name>A0A0D2KMD2_HYPSF</name>
<proteinExistence type="predicted"/>
<gene>
    <name evidence="1" type="ORF">HYPSUDRAFT_207661</name>
</gene>
<reference evidence="2" key="1">
    <citation type="submission" date="2014-04" db="EMBL/GenBank/DDBJ databases">
        <title>Evolutionary Origins and Diversification of the Mycorrhizal Mutualists.</title>
        <authorList>
            <consortium name="DOE Joint Genome Institute"/>
            <consortium name="Mycorrhizal Genomics Consortium"/>
            <person name="Kohler A."/>
            <person name="Kuo A."/>
            <person name="Nagy L.G."/>
            <person name="Floudas D."/>
            <person name="Copeland A."/>
            <person name="Barry K.W."/>
            <person name="Cichocki N."/>
            <person name="Veneault-Fourrey C."/>
            <person name="LaButti K."/>
            <person name="Lindquist E.A."/>
            <person name="Lipzen A."/>
            <person name="Lundell T."/>
            <person name="Morin E."/>
            <person name="Murat C."/>
            <person name="Riley R."/>
            <person name="Ohm R."/>
            <person name="Sun H."/>
            <person name="Tunlid A."/>
            <person name="Henrissat B."/>
            <person name="Grigoriev I.V."/>
            <person name="Hibbett D.S."/>
            <person name="Martin F."/>
        </authorList>
    </citation>
    <scope>NUCLEOTIDE SEQUENCE [LARGE SCALE GENOMIC DNA]</scope>
    <source>
        <strain evidence="2">FD-334 SS-4</strain>
    </source>
</reference>
<protein>
    <submittedName>
        <fullName evidence="1">Uncharacterized protein</fullName>
    </submittedName>
</protein>
<dbReference type="STRING" id="945553.A0A0D2KMD2"/>
<dbReference type="EMBL" id="KN817637">
    <property type="protein sequence ID" value="KJA15732.1"/>
    <property type="molecule type" value="Genomic_DNA"/>
</dbReference>
<dbReference type="OrthoDB" id="3352408at2759"/>
<dbReference type="InterPro" id="IPR036412">
    <property type="entry name" value="HAD-like_sf"/>
</dbReference>